<dbReference type="Proteomes" id="UP000295781">
    <property type="component" value="Chromosome"/>
</dbReference>
<dbReference type="AlphaFoldDB" id="A0A4P2PZL3"/>
<dbReference type="PROSITE" id="PS51257">
    <property type="entry name" value="PROKAR_LIPOPROTEIN"/>
    <property type="match status" value="1"/>
</dbReference>
<evidence type="ECO:0000313" key="1">
    <source>
        <dbReference type="EMBL" id="AUX22300.1"/>
    </source>
</evidence>
<organism evidence="1 2">
    <name type="scientific">Sorangium cellulosum</name>
    <name type="common">Polyangium cellulosum</name>
    <dbReference type="NCBI Taxonomy" id="56"/>
    <lineage>
        <taxon>Bacteria</taxon>
        <taxon>Pseudomonadati</taxon>
        <taxon>Myxococcota</taxon>
        <taxon>Polyangia</taxon>
        <taxon>Polyangiales</taxon>
        <taxon>Polyangiaceae</taxon>
        <taxon>Sorangium</taxon>
    </lineage>
</organism>
<dbReference type="EMBL" id="CP012670">
    <property type="protein sequence ID" value="AUX22300.1"/>
    <property type="molecule type" value="Genomic_DNA"/>
</dbReference>
<reference evidence="1 2" key="1">
    <citation type="submission" date="2015-09" db="EMBL/GenBank/DDBJ databases">
        <title>Sorangium comparison.</title>
        <authorList>
            <person name="Zaburannyi N."/>
            <person name="Bunk B."/>
            <person name="Overmann J."/>
            <person name="Mueller R."/>
        </authorList>
    </citation>
    <scope>NUCLEOTIDE SEQUENCE [LARGE SCALE GENOMIC DNA]</scope>
    <source>
        <strain evidence="1 2">So ceGT47</strain>
    </source>
</reference>
<evidence type="ECO:0008006" key="3">
    <source>
        <dbReference type="Google" id="ProtNLM"/>
    </source>
</evidence>
<sequence length="194" mass="19978">MRYQLMASFIIPFLVGCEIDVDGNPFDPGHSSSGPSSSSGGTVTCSPSDACPAGSWCEYEEELCEQPASATGVCVSASCEDGVRYCGCDGNVYPSSCAAHLAGTHVTEAAHCSNGTFACGDKSCKEHIEVCDKLSLLDGGAVFECRPLPAGSRCEGGIASCECITGYPIEEQPPGGSGCGEDARGNVLLWAQEL</sequence>
<name>A0A4P2PZL3_SORCE</name>
<accession>A0A4P2PZL3</accession>
<gene>
    <name evidence="1" type="ORF">SOCEGT47_028010</name>
</gene>
<protein>
    <recommendedName>
        <fullName evidence="3">Kazal-like domain-containing protein</fullName>
    </recommendedName>
</protein>
<evidence type="ECO:0000313" key="2">
    <source>
        <dbReference type="Proteomes" id="UP000295781"/>
    </source>
</evidence>
<proteinExistence type="predicted"/>